<evidence type="ECO:0000256" key="5">
    <source>
        <dbReference type="PIRSR" id="PIRSR000137-2"/>
    </source>
</evidence>
<dbReference type="SUPFAM" id="SSF51905">
    <property type="entry name" value="FAD/NAD(P)-binding domain"/>
    <property type="match status" value="1"/>
</dbReference>
<dbReference type="Gene3D" id="3.50.50.60">
    <property type="entry name" value="FAD/NAD(P)-binding domain"/>
    <property type="match status" value="1"/>
</dbReference>
<name>A0A2W1BHP2_HELAM</name>
<dbReference type="InterPro" id="IPR036188">
    <property type="entry name" value="FAD/NAD-bd_sf"/>
</dbReference>
<evidence type="ECO:0000313" key="7">
    <source>
        <dbReference type="EMBL" id="PZC73781.1"/>
    </source>
</evidence>
<dbReference type="InterPro" id="IPR000172">
    <property type="entry name" value="GMC_OxRdtase_N"/>
</dbReference>
<dbReference type="GO" id="GO:0016614">
    <property type="term" value="F:oxidoreductase activity, acting on CH-OH group of donors"/>
    <property type="evidence" value="ECO:0007669"/>
    <property type="project" value="InterPro"/>
</dbReference>
<dbReference type="Pfam" id="PF00732">
    <property type="entry name" value="GMC_oxred_N"/>
    <property type="match status" value="1"/>
</dbReference>
<dbReference type="Gene3D" id="3.30.560.10">
    <property type="entry name" value="Glucose Oxidase, domain 3"/>
    <property type="match status" value="1"/>
</dbReference>
<evidence type="ECO:0000256" key="1">
    <source>
        <dbReference type="ARBA" id="ARBA00001974"/>
    </source>
</evidence>
<dbReference type="InterPro" id="IPR007867">
    <property type="entry name" value="GMC_OxRtase_C"/>
</dbReference>
<dbReference type="EMBL" id="KZ150085">
    <property type="protein sequence ID" value="PZC73781.1"/>
    <property type="molecule type" value="Genomic_DNA"/>
</dbReference>
<feature type="binding site" evidence="5">
    <location>
        <position position="120"/>
    </location>
    <ligand>
        <name>FAD</name>
        <dbReference type="ChEBI" id="CHEBI:57692"/>
    </ligand>
</feature>
<dbReference type="GO" id="GO:0050660">
    <property type="term" value="F:flavin adenine dinucleotide binding"/>
    <property type="evidence" value="ECO:0007669"/>
    <property type="project" value="InterPro"/>
</dbReference>
<sequence length="580" mass="65057">MDVASVLSNVAKTQNILKLLTFLQLTTYLWPPEATVKDGESADFVIIGGGTAGSIIASYLAKYENISVLVIEAGGMGEYETQQPGLFTYLRNTEYDWQFRIERDVTMKSQDKRVIQQGKVLGGCSQVGFLGYGIGHPRDYDRWAVITNDSSWKLENLHPLIKRTEKLTDEAILNSPDVAFHGTEGKVRIKKYHSGINDGFFEAYKEMGINVINDFNANHTFGYTNGYVTIGQGNRQSTAYSFLSPERDNPNLRVLYHSVAAKIIFDENKRAVAVRVLTKDKQYITINVKKEVIVTAGTFKSPQLLMLSGIGPRQHLESKNIKVVSDLPVGRNLQDHPSVVMAHKMGPIRPVPPRNPHEQVVQIMEGRVAVAERQKRADYLLRSALTFKQSSLLQLCSFVFNIRDEVCDRIAKSTSGREVNFVTHLLMYPDSRGEVILNNTDPEANPIIKLRYYSNPRDIERHAIYLEHYNRIVNTSYYRRLNAEFVDPGLEKCQGLAKGTHAYWKCYVLEMASTLNNFVGTCALGSVVDSELRVIGVKGVRVADSSVMPEIVGAIVQATVNVIAQKLVEILIKDYNLSAR</sequence>
<organism evidence="7 8">
    <name type="scientific">Helicoverpa armigera</name>
    <name type="common">Cotton bollworm</name>
    <name type="synonym">Heliothis armigera</name>
    <dbReference type="NCBI Taxonomy" id="29058"/>
    <lineage>
        <taxon>Eukaryota</taxon>
        <taxon>Metazoa</taxon>
        <taxon>Ecdysozoa</taxon>
        <taxon>Arthropoda</taxon>
        <taxon>Hexapoda</taxon>
        <taxon>Insecta</taxon>
        <taxon>Pterygota</taxon>
        <taxon>Neoptera</taxon>
        <taxon>Endopterygota</taxon>
        <taxon>Lepidoptera</taxon>
        <taxon>Glossata</taxon>
        <taxon>Ditrysia</taxon>
        <taxon>Noctuoidea</taxon>
        <taxon>Noctuidae</taxon>
        <taxon>Heliothinae</taxon>
        <taxon>Helicoverpa</taxon>
    </lineage>
</organism>
<dbReference type="PANTHER" id="PTHR11552:SF147">
    <property type="entry name" value="CHOLINE DEHYDROGENASE, MITOCHONDRIAL"/>
    <property type="match status" value="1"/>
</dbReference>
<evidence type="ECO:0000313" key="8">
    <source>
        <dbReference type="Proteomes" id="UP000249218"/>
    </source>
</evidence>
<dbReference type="Proteomes" id="UP000249218">
    <property type="component" value="Unassembled WGS sequence"/>
</dbReference>
<comment type="cofactor">
    <cofactor evidence="1 5">
        <name>FAD</name>
        <dbReference type="ChEBI" id="CHEBI:57692"/>
    </cofactor>
</comment>
<keyword evidence="8" id="KW-1185">Reference proteome</keyword>
<dbReference type="PIRSF" id="PIRSF000137">
    <property type="entry name" value="Alcohol_oxidase"/>
    <property type="match status" value="1"/>
</dbReference>
<gene>
    <name evidence="7" type="primary">HaOG208792</name>
    <name evidence="7" type="ORF">B5X24_HaOG208792</name>
</gene>
<evidence type="ECO:0000256" key="3">
    <source>
        <dbReference type="ARBA" id="ARBA00022630"/>
    </source>
</evidence>
<dbReference type="OrthoDB" id="269227at2759"/>
<protein>
    <recommendedName>
        <fullName evidence="6">Glucose-methanol-choline oxidoreductase N-terminal domain-containing protein</fullName>
    </recommendedName>
</protein>
<evidence type="ECO:0000256" key="2">
    <source>
        <dbReference type="ARBA" id="ARBA00010790"/>
    </source>
</evidence>
<evidence type="ECO:0000256" key="4">
    <source>
        <dbReference type="ARBA" id="ARBA00022827"/>
    </source>
</evidence>
<keyword evidence="4 5" id="KW-0274">FAD</keyword>
<dbReference type="InterPro" id="IPR012132">
    <property type="entry name" value="GMC_OxRdtase"/>
</dbReference>
<dbReference type="AlphaFoldDB" id="A0A2W1BHP2"/>
<dbReference type="PANTHER" id="PTHR11552">
    <property type="entry name" value="GLUCOSE-METHANOL-CHOLINE GMC OXIDOREDUCTASE"/>
    <property type="match status" value="1"/>
</dbReference>
<feature type="domain" description="Glucose-methanol-choline oxidoreductase N-terminal" evidence="6">
    <location>
        <begin position="297"/>
        <end position="311"/>
    </location>
</feature>
<dbReference type="Pfam" id="PF05199">
    <property type="entry name" value="GMC_oxred_C"/>
    <property type="match status" value="1"/>
</dbReference>
<dbReference type="SUPFAM" id="SSF54373">
    <property type="entry name" value="FAD-linked reductases, C-terminal domain"/>
    <property type="match status" value="1"/>
</dbReference>
<evidence type="ECO:0000259" key="6">
    <source>
        <dbReference type="PROSITE" id="PS00624"/>
    </source>
</evidence>
<reference evidence="7 8" key="1">
    <citation type="journal article" date="2017" name="BMC Biol.">
        <title>Genomic innovations, transcriptional plasticity and gene loss underlying the evolution and divergence of two highly polyphagous and invasive Helicoverpa pest species.</title>
        <authorList>
            <person name="Pearce S.L."/>
            <person name="Clarke D.F."/>
            <person name="East P.D."/>
            <person name="Elfekih S."/>
            <person name="Gordon K.H."/>
            <person name="Jermiin L.S."/>
            <person name="McGaughran A."/>
            <person name="Oakeshott J.G."/>
            <person name="Papanikolaou A."/>
            <person name="Perera O.P."/>
            <person name="Rane R.V."/>
            <person name="Richards S."/>
            <person name="Tay W.T."/>
            <person name="Walsh T.K."/>
            <person name="Anderson A."/>
            <person name="Anderson C.J."/>
            <person name="Asgari S."/>
            <person name="Board P.G."/>
            <person name="Bretschneider A."/>
            <person name="Campbell P.M."/>
            <person name="Chertemps T."/>
            <person name="Christeller J.T."/>
            <person name="Coppin C.W."/>
            <person name="Downes S.J."/>
            <person name="Duan G."/>
            <person name="Farnsworth C.A."/>
            <person name="Good R.T."/>
            <person name="Han L.B."/>
            <person name="Han Y.C."/>
            <person name="Hatje K."/>
            <person name="Horne I."/>
            <person name="Huang Y.P."/>
            <person name="Hughes D.S."/>
            <person name="Jacquin-Joly E."/>
            <person name="James W."/>
            <person name="Jhangiani S."/>
            <person name="Kollmar M."/>
            <person name="Kuwar S.S."/>
            <person name="Li S."/>
            <person name="Liu N.Y."/>
            <person name="Maibeche M.T."/>
            <person name="Miller J.R."/>
            <person name="Montagne N."/>
            <person name="Perry T."/>
            <person name="Qu J."/>
            <person name="Song S.V."/>
            <person name="Sutton G.G."/>
            <person name="Vogel H."/>
            <person name="Walenz B.P."/>
            <person name="Xu W."/>
            <person name="Zhang H.J."/>
            <person name="Zou Z."/>
            <person name="Batterham P."/>
            <person name="Edwards O.R."/>
            <person name="Feyereisen R."/>
            <person name="Gibbs R.A."/>
            <person name="Heckel D.G."/>
            <person name="McGrath A."/>
            <person name="Robin C."/>
            <person name="Scherer S.E."/>
            <person name="Worley K.C."/>
            <person name="Wu Y.D."/>
        </authorList>
    </citation>
    <scope>NUCLEOTIDE SEQUENCE [LARGE SCALE GENOMIC DNA]</scope>
    <source>
        <strain evidence="7">Harm_GR_Male_#8</strain>
        <tissue evidence="7">Whole organism</tissue>
    </source>
</reference>
<proteinExistence type="inferred from homology"/>
<dbReference type="PROSITE" id="PS00624">
    <property type="entry name" value="GMC_OXRED_2"/>
    <property type="match status" value="1"/>
</dbReference>
<keyword evidence="3" id="KW-0285">Flavoprotein</keyword>
<accession>A0A2W1BHP2</accession>
<comment type="similarity">
    <text evidence="2">Belongs to the GMC oxidoreductase family.</text>
</comment>